<feature type="compositionally biased region" description="Basic and acidic residues" evidence="1">
    <location>
        <begin position="441"/>
        <end position="457"/>
    </location>
</feature>
<name>A0A3E2BKT1_9BACT</name>
<evidence type="ECO:0000259" key="3">
    <source>
        <dbReference type="Pfam" id="PF04773"/>
    </source>
</evidence>
<dbReference type="PANTHER" id="PTHR38731:SF3">
    <property type="entry name" value="BLL6125 PROTEIN"/>
    <property type="match status" value="1"/>
</dbReference>
<feature type="region of interest" description="Disordered" evidence="1">
    <location>
        <begin position="428"/>
        <end position="664"/>
    </location>
</feature>
<dbReference type="AlphaFoldDB" id="A0A3E2BKT1"/>
<dbReference type="PANTHER" id="PTHR38731">
    <property type="entry name" value="LIPL45-RELATED LIPOPROTEIN-RELATED"/>
    <property type="match status" value="1"/>
</dbReference>
<evidence type="ECO:0000256" key="2">
    <source>
        <dbReference type="SAM" id="SignalP"/>
    </source>
</evidence>
<dbReference type="EMBL" id="QUAH01000011">
    <property type="protein sequence ID" value="RFT15216.1"/>
    <property type="molecule type" value="Genomic_DNA"/>
</dbReference>
<dbReference type="InterPro" id="IPR046535">
    <property type="entry name" value="DUF6600"/>
</dbReference>
<feature type="domain" description="FecR protein" evidence="3">
    <location>
        <begin position="82"/>
        <end position="177"/>
    </location>
</feature>
<feature type="signal peptide" evidence="2">
    <location>
        <begin position="1"/>
        <end position="24"/>
    </location>
</feature>
<feature type="compositionally biased region" description="Polar residues" evidence="1">
    <location>
        <begin position="563"/>
        <end position="591"/>
    </location>
</feature>
<feature type="compositionally biased region" description="Low complexity" evidence="1">
    <location>
        <begin position="599"/>
        <end position="664"/>
    </location>
</feature>
<evidence type="ECO:0000313" key="5">
    <source>
        <dbReference type="Proteomes" id="UP000257323"/>
    </source>
</evidence>
<accession>A0A3E2BKT1</accession>
<feature type="chain" id="PRO_5017541245" description="FecR protein domain-containing protein" evidence="2">
    <location>
        <begin position="25"/>
        <end position="664"/>
    </location>
</feature>
<feature type="compositionally biased region" description="Polar residues" evidence="1">
    <location>
        <begin position="492"/>
        <end position="504"/>
    </location>
</feature>
<dbReference type="Proteomes" id="UP000257323">
    <property type="component" value="Unassembled WGS sequence"/>
</dbReference>
<feature type="compositionally biased region" description="Low complexity" evidence="1">
    <location>
        <begin position="542"/>
        <end position="560"/>
    </location>
</feature>
<comment type="caution">
    <text evidence="4">The sequence shown here is derived from an EMBL/GenBank/DDBJ whole genome shotgun (WGS) entry which is preliminary data.</text>
</comment>
<dbReference type="Pfam" id="PF04773">
    <property type="entry name" value="FecR"/>
    <property type="match status" value="1"/>
</dbReference>
<sequence length="664" mass="74361">MRNKRFFLIAGLILLVASYAPLRAQEETPQVEQPQEETKYTNESVGRVSFLEGKAFIQRAADIGYEEAVVNDPVAEGDRLGTAEGRMEIQFGRRNYLRLDSDTKLDVMNLPRKDNDLIRFRVWSGHVYFAINNLNREKGIEIHTPDSSFYVLEKGIFRIDVEEGRGTEILVFKGLVEAAGEQNSYLVKGEQRLEMAEGRFASRPVGFRPVADDGFDRWNQSRDQQTNRLYARRYLPEDLAEYEGELNDYGDWVYVPPYGYVWVPRGVADDWRPYYYGRWVWVPLTGWTWVPYEPWGWVAFHYGRWHWAVGIGWYWIPHYAWGPAWVSWWWDMDYFCWAPLGWYGYPVVVINNVFYDRYTGAYPIHSRALVAVRKDQLRARDISRAALRPENLRAANLDKKITMTSRTLPFRPEGSRLTVEKLDGKRVLVRQDNQGAGLKQGLRETPGRISGNRDKASPESLRPAGQSGERPAQVSGEKGKSIQPKSQGGEKGSTSAKPSKSTPASGKVTPKKIQKKDDAPSAVASRSYSGPEAGRTIKTYPSSSSISSRSVSRPSSGYRSDYSAPSRSYSRPGTAPSRSYGSTSYRPSTAPRNERYAPSRLNSPGLSSGSSRSGYGSYRSGSGSRIGSSSSGSSRIGSSGSGSRSIGSSRGSSPSRSGSVSRKK</sequence>
<evidence type="ECO:0000256" key="1">
    <source>
        <dbReference type="SAM" id="MobiDB-lite"/>
    </source>
</evidence>
<evidence type="ECO:0000313" key="4">
    <source>
        <dbReference type="EMBL" id="RFT15216.1"/>
    </source>
</evidence>
<organism evidence="4 5">
    <name type="scientific">Candidatus Saccharicenans subterraneus</name>
    <dbReference type="NCBI Taxonomy" id="2508984"/>
    <lineage>
        <taxon>Bacteria</taxon>
        <taxon>Candidatus Aminicenantota</taxon>
        <taxon>Candidatus Aminicenantia</taxon>
        <taxon>Candidatus Aminicenantales</taxon>
        <taxon>Candidatus Saccharicenantaceae</taxon>
        <taxon>Candidatus Saccharicenans</taxon>
    </lineage>
</organism>
<keyword evidence="2" id="KW-0732">Signal</keyword>
<protein>
    <recommendedName>
        <fullName evidence="3">FecR protein domain-containing protein</fullName>
    </recommendedName>
</protein>
<gene>
    <name evidence="4" type="ORF">OP8BY_0511</name>
</gene>
<reference evidence="4 5" key="1">
    <citation type="submission" date="2018-08" db="EMBL/GenBank/DDBJ databases">
        <title>Genome analysis of the thermophilic bacterium of the candidate phylum Aminicenantes from deep subsurface aquifer revealed its physiology and ecological role.</title>
        <authorList>
            <person name="Kadnikov V.V."/>
            <person name="Mardanov A.V."/>
            <person name="Beletsky A.V."/>
            <person name="Karnachuk O.V."/>
            <person name="Ravin N.V."/>
        </authorList>
    </citation>
    <scope>NUCLEOTIDE SEQUENCE [LARGE SCALE GENOMIC DNA]</scope>
    <source>
        <strain evidence="4">BY38</strain>
    </source>
</reference>
<dbReference type="Pfam" id="PF20245">
    <property type="entry name" value="DUF6600"/>
    <property type="match status" value="1"/>
</dbReference>
<dbReference type="InterPro" id="IPR006860">
    <property type="entry name" value="FecR"/>
</dbReference>
<proteinExistence type="predicted"/>